<dbReference type="PROSITE" id="PS51283">
    <property type="entry name" value="DUSP"/>
    <property type="match status" value="1"/>
</dbReference>
<dbReference type="PROSITE" id="PS00973">
    <property type="entry name" value="USP_2"/>
    <property type="match status" value="1"/>
</dbReference>
<dbReference type="PROSITE" id="PS00972">
    <property type="entry name" value="USP_1"/>
    <property type="match status" value="1"/>
</dbReference>
<evidence type="ECO:0000256" key="1">
    <source>
        <dbReference type="ARBA" id="ARBA00022723"/>
    </source>
</evidence>
<dbReference type="SUPFAM" id="SSF144232">
    <property type="entry name" value="HIT/MYND zinc finger-like"/>
    <property type="match status" value="1"/>
</dbReference>
<feature type="region of interest" description="Disordered" evidence="5">
    <location>
        <begin position="246"/>
        <end position="265"/>
    </location>
</feature>
<sequence length="1202" mass="135169">MPTNLADAATSSAVLSSSMKRKEDGNRLFAKKIYSAAVACYRAGLDDLPPYDKTRIEQGAANNNATDSIHEVINLEVGLRSNIALALLKLAEEKQQPPLPGGVATNNPNEVRKLYVEIEQECNIGLQLDSMNPKLYHRRGLARQYFAEQLQSACNESDDTDDVQQRQQLVEDQWKLAEKDFSCALDVLKNENENEQQTKQIADACKVLENLRLTKKKSQTMKEERNTSLEQQQQQQSFIPLQIQSNGHSKQLSENSDGVPPSPQAQRDYIRQLLSRCTTNPPIINGEAYFLINMNWWQSWCCYVGLFSMYTGEGGNNNITNNGRSQTQIKQHCRQIDISNQQVLQLLPPGATLPPYLEQDRNEALRPKTEEKKKKSVSNSDSSTSSEDSDDDDEFTTFKKSPPRPGAIDNSSLILPHDNEGWCCTIESAQLEQQIKNENQGGNDSKDTSSVLLRNHLVRGYHYELLPREAYGALRTWYGESSPHIVRRVVVNDADDGTSNTQQRVELYSEHWDVISRRSSSRSSSSGGSSNNTSLKCSACGSPTGKSSCQRCGVALYCNRKCQVNHWTYHKKMCSTLNKRKEEGSLEADNNSSNVVLDSAWGRVGLNNLGNTCFLNSAMQCMMHVAPLTRYFLSDRYSVDINTHNILGTGGKVAKAYSAVLRELWMGSHQYQNVSPTALKRAIELFAPQFSGASQQDSAELITYLLDALHEDLNRVNNPPYVEMPDVDLGRKLSISGAEAWQLSCLRNDSFVYDNFYGLYKSKCVCPLCNKVTVKFDPFNHITLEIPQQPLRHIAVLLIRDCAQTGPELPTKYCVSLPNTANIFSLKEKLSEVSGVSIERLCLCDVDFEKHGFRGMYNNDQQPISVIPQVIKHLVVAYEIAPLDDKTQIHCALTHFAVDSNLVDVGGINRRRIGTPIFLSFDPSLSCAQIYDKILMYVISFAKIDSSGSMSKQALRSNLRIRIENEGRSLLIPSDAKETLPAILGDVFADSIIHLIELEWVDIVGSRIHLSNFRSAACHPSYLEQEKKLGSSDPTSVSLYECFESFTQPERLDDENMLYCSGCKKHVQAMKTVTLWRIPKILVVHLKRFEYRGTFNRSKIGVLVDFPLDGLDLDSHSPQSSVAEDDFVDDRVPMMYDLFGVVNHYGRMGYGHYTAHARRWDETGAEREWAEFDDENVTGVADTDSIVSPAAYVLFYKRRLFL</sequence>
<dbReference type="SUPFAM" id="SSF54001">
    <property type="entry name" value="Cysteine proteinases"/>
    <property type="match status" value="1"/>
</dbReference>
<keyword evidence="2 4" id="KW-0863">Zinc-finger</keyword>
<dbReference type="CDD" id="cd02674">
    <property type="entry name" value="Peptidase_C19R"/>
    <property type="match status" value="1"/>
</dbReference>
<feature type="domain" description="DUSP" evidence="8">
    <location>
        <begin position="261"/>
        <end position="490"/>
    </location>
</feature>
<feature type="domain" description="MYND-type" evidence="7">
    <location>
        <begin position="537"/>
        <end position="574"/>
    </location>
</feature>
<keyword evidence="10" id="KW-1185">Reference proteome</keyword>
<dbReference type="InterPro" id="IPR011990">
    <property type="entry name" value="TPR-like_helical_dom_sf"/>
</dbReference>
<dbReference type="GO" id="GO:0008270">
    <property type="term" value="F:zinc ion binding"/>
    <property type="evidence" value="ECO:0007669"/>
    <property type="project" value="UniProtKB-KW"/>
</dbReference>
<dbReference type="Pfam" id="PF00443">
    <property type="entry name" value="UCH"/>
    <property type="match status" value="1"/>
</dbReference>
<evidence type="ECO:0000256" key="4">
    <source>
        <dbReference type="PROSITE-ProRule" id="PRU00134"/>
    </source>
</evidence>
<feature type="region of interest" description="Disordered" evidence="5">
    <location>
        <begin position="364"/>
        <end position="412"/>
    </location>
</feature>
<feature type="region of interest" description="Disordered" evidence="5">
    <location>
        <begin position="216"/>
        <end position="236"/>
    </location>
</feature>
<dbReference type="InterPro" id="IPR018200">
    <property type="entry name" value="USP_CS"/>
</dbReference>
<dbReference type="InterPro" id="IPR001394">
    <property type="entry name" value="Peptidase_C19_UCH"/>
</dbReference>
<dbReference type="EC" id="3.4.19.12" evidence="9"/>
<dbReference type="PANTHER" id="PTHR21646">
    <property type="entry name" value="UBIQUITIN CARBOXYL-TERMINAL HYDROLASE"/>
    <property type="match status" value="1"/>
</dbReference>
<evidence type="ECO:0000256" key="2">
    <source>
        <dbReference type="ARBA" id="ARBA00022771"/>
    </source>
</evidence>
<organism evidence="9 10">
    <name type="scientific">Skeletonema marinoi</name>
    <dbReference type="NCBI Taxonomy" id="267567"/>
    <lineage>
        <taxon>Eukaryota</taxon>
        <taxon>Sar</taxon>
        <taxon>Stramenopiles</taxon>
        <taxon>Ochrophyta</taxon>
        <taxon>Bacillariophyta</taxon>
        <taxon>Coscinodiscophyceae</taxon>
        <taxon>Thalassiosirophycidae</taxon>
        <taxon>Thalassiosirales</taxon>
        <taxon>Skeletonemataceae</taxon>
        <taxon>Skeletonema</taxon>
        <taxon>Skeletonema marinoi-dohrnii complex</taxon>
    </lineage>
</organism>
<dbReference type="InterPro" id="IPR050185">
    <property type="entry name" value="Ub_carboxyl-term_hydrolase"/>
</dbReference>
<dbReference type="PROSITE" id="PS01360">
    <property type="entry name" value="ZF_MYND_1"/>
    <property type="match status" value="1"/>
</dbReference>
<feature type="compositionally biased region" description="Polar residues" evidence="5">
    <location>
        <begin position="246"/>
        <end position="256"/>
    </location>
</feature>
<evidence type="ECO:0000259" key="8">
    <source>
        <dbReference type="PROSITE" id="PS51283"/>
    </source>
</evidence>
<evidence type="ECO:0000313" key="10">
    <source>
        <dbReference type="Proteomes" id="UP001224775"/>
    </source>
</evidence>
<dbReference type="Gene3D" id="3.90.70.10">
    <property type="entry name" value="Cysteine proteinases"/>
    <property type="match status" value="2"/>
</dbReference>
<dbReference type="Proteomes" id="UP001224775">
    <property type="component" value="Unassembled WGS sequence"/>
</dbReference>
<dbReference type="InterPro" id="IPR035927">
    <property type="entry name" value="DUSP-like_sf"/>
</dbReference>
<dbReference type="PANTHER" id="PTHR21646:SF76">
    <property type="entry name" value="UBIQUITIN CARBOXYL-TERMINAL HYDROLASE 32"/>
    <property type="match status" value="1"/>
</dbReference>
<dbReference type="Gene3D" id="1.25.40.10">
    <property type="entry name" value="Tetratricopeptide repeat domain"/>
    <property type="match status" value="1"/>
</dbReference>
<protein>
    <submittedName>
        <fullName evidence="9">Ubiquitin carboxyl-terminal hydrolase</fullName>
        <ecNumber evidence="9">3.4.19.12</ecNumber>
    </submittedName>
</protein>
<dbReference type="Pfam" id="PF01753">
    <property type="entry name" value="zf-MYND"/>
    <property type="match status" value="1"/>
</dbReference>
<dbReference type="EMBL" id="JATAAI010000001">
    <property type="protein sequence ID" value="KAK1748133.1"/>
    <property type="molecule type" value="Genomic_DNA"/>
</dbReference>
<evidence type="ECO:0000313" key="9">
    <source>
        <dbReference type="EMBL" id="KAK1748133.1"/>
    </source>
</evidence>
<evidence type="ECO:0000259" key="6">
    <source>
        <dbReference type="PROSITE" id="PS50235"/>
    </source>
</evidence>
<evidence type="ECO:0000259" key="7">
    <source>
        <dbReference type="PROSITE" id="PS50865"/>
    </source>
</evidence>
<dbReference type="GO" id="GO:0004843">
    <property type="term" value="F:cysteine-type deubiquitinase activity"/>
    <property type="evidence" value="ECO:0007669"/>
    <property type="project" value="UniProtKB-EC"/>
</dbReference>
<comment type="caution">
    <text evidence="9">The sequence shown here is derived from an EMBL/GenBank/DDBJ whole genome shotgun (WGS) entry which is preliminary data.</text>
</comment>
<proteinExistence type="predicted"/>
<name>A0AAD8YKM0_9STRA</name>
<dbReference type="InterPro" id="IPR006615">
    <property type="entry name" value="Pept_C19_DUSP"/>
</dbReference>
<dbReference type="InterPro" id="IPR002893">
    <property type="entry name" value="Znf_MYND"/>
</dbReference>
<dbReference type="GO" id="GO:0016579">
    <property type="term" value="P:protein deubiquitination"/>
    <property type="evidence" value="ECO:0007669"/>
    <property type="project" value="InterPro"/>
</dbReference>
<dbReference type="PROSITE" id="PS50235">
    <property type="entry name" value="USP_3"/>
    <property type="match status" value="1"/>
</dbReference>
<keyword evidence="1" id="KW-0479">Metal-binding</keyword>
<dbReference type="PROSITE" id="PS50865">
    <property type="entry name" value="ZF_MYND_2"/>
    <property type="match status" value="1"/>
</dbReference>
<evidence type="ECO:0000256" key="5">
    <source>
        <dbReference type="SAM" id="MobiDB-lite"/>
    </source>
</evidence>
<keyword evidence="3" id="KW-0862">Zinc</keyword>
<dbReference type="Gene3D" id="3.30.2230.10">
    <property type="entry name" value="DUSP-like"/>
    <property type="match status" value="1"/>
</dbReference>
<keyword evidence="9" id="KW-0378">Hydrolase</keyword>
<dbReference type="AlphaFoldDB" id="A0AAD8YKM0"/>
<dbReference type="SMART" id="SM00695">
    <property type="entry name" value="DUSP"/>
    <property type="match status" value="1"/>
</dbReference>
<reference evidence="9" key="1">
    <citation type="submission" date="2023-06" db="EMBL/GenBank/DDBJ databases">
        <title>Survivors Of The Sea: Transcriptome response of Skeletonema marinoi to long-term dormancy.</title>
        <authorList>
            <person name="Pinder M.I.M."/>
            <person name="Kourtchenko O."/>
            <person name="Robertson E.K."/>
            <person name="Larsson T."/>
            <person name="Maumus F."/>
            <person name="Osuna-Cruz C.M."/>
            <person name="Vancaester E."/>
            <person name="Stenow R."/>
            <person name="Vandepoele K."/>
            <person name="Ploug H."/>
            <person name="Bruchert V."/>
            <person name="Godhe A."/>
            <person name="Topel M."/>
        </authorList>
    </citation>
    <scope>NUCLEOTIDE SEQUENCE</scope>
    <source>
        <strain evidence="9">R05AC</strain>
    </source>
</reference>
<dbReference type="SUPFAM" id="SSF143791">
    <property type="entry name" value="DUSP-like"/>
    <property type="match status" value="1"/>
</dbReference>
<evidence type="ECO:0000256" key="3">
    <source>
        <dbReference type="ARBA" id="ARBA00022833"/>
    </source>
</evidence>
<accession>A0AAD8YKM0</accession>
<dbReference type="InterPro" id="IPR038765">
    <property type="entry name" value="Papain-like_cys_pep_sf"/>
</dbReference>
<feature type="domain" description="USP" evidence="6">
    <location>
        <begin position="604"/>
        <end position="1199"/>
    </location>
</feature>
<dbReference type="Gene3D" id="6.10.140.2220">
    <property type="match status" value="1"/>
</dbReference>
<dbReference type="InterPro" id="IPR028889">
    <property type="entry name" value="USP"/>
</dbReference>
<feature type="compositionally biased region" description="Basic and acidic residues" evidence="5">
    <location>
        <begin position="364"/>
        <end position="373"/>
    </location>
</feature>
<dbReference type="Pfam" id="PF06337">
    <property type="entry name" value="DUSP"/>
    <property type="match status" value="1"/>
</dbReference>
<gene>
    <name evidence="9" type="ORF">QTG54_000072</name>
</gene>
<feature type="compositionally biased region" description="Low complexity" evidence="5">
    <location>
        <begin position="377"/>
        <end position="386"/>
    </location>
</feature>